<comment type="subcellular location">
    <subcellularLocation>
        <location evidence="1">Membrane</location>
        <topology evidence="1">Single-pass membrane protein</topology>
    </subcellularLocation>
</comment>
<feature type="non-terminal residue" evidence="7">
    <location>
        <position position="361"/>
    </location>
</feature>
<dbReference type="EMBL" id="JACEGQ020000001">
    <property type="protein sequence ID" value="KAH8523090.1"/>
    <property type="molecule type" value="Genomic_DNA"/>
</dbReference>
<dbReference type="PANTHER" id="PTHR45631">
    <property type="entry name" value="OS07G0107800 PROTEIN-RELATED"/>
    <property type="match status" value="1"/>
</dbReference>
<accession>A0A8T3A0P6</accession>
<feature type="non-terminal residue" evidence="7">
    <location>
        <position position="1"/>
    </location>
</feature>
<keyword evidence="5" id="KW-0472">Membrane</keyword>
<dbReference type="GO" id="GO:0016020">
    <property type="term" value="C:membrane"/>
    <property type="evidence" value="ECO:0007669"/>
    <property type="project" value="UniProtKB-SubCell"/>
</dbReference>
<dbReference type="AlphaFoldDB" id="A0A8T3A0P6"/>
<protein>
    <recommendedName>
        <fullName evidence="6">Malectin-like domain-containing protein</fullName>
    </recommendedName>
</protein>
<dbReference type="PANTHER" id="PTHR45631:SF212">
    <property type="entry name" value="PROTEIN KINASE DOMAIN-CONTAINING PROTEIN"/>
    <property type="match status" value="1"/>
</dbReference>
<name>A0A8T3A0P6_POPDE</name>
<proteinExistence type="predicted"/>
<comment type="caution">
    <text evidence="7">The sequence shown here is derived from an EMBL/GenBank/DDBJ whole genome shotgun (WGS) entry which is preliminary data.</text>
</comment>
<evidence type="ECO:0000313" key="8">
    <source>
        <dbReference type="Proteomes" id="UP000807159"/>
    </source>
</evidence>
<keyword evidence="2" id="KW-0812">Transmembrane</keyword>
<evidence type="ECO:0000256" key="5">
    <source>
        <dbReference type="ARBA" id="ARBA00023136"/>
    </source>
</evidence>
<dbReference type="Pfam" id="PF12819">
    <property type="entry name" value="Malectin_like"/>
    <property type="match status" value="1"/>
</dbReference>
<evidence type="ECO:0000256" key="1">
    <source>
        <dbReference type="ARBA" id="ARBA00004167"/>
    </source>
</evidence>
<sequence length="361" mass="41553">SNRLVFSSNQNSEGISIDCGAEEDYPDGKTGITYKSDKDFISTGKNMHVAPEYQLTIPYFGDMVNTLRTFPEGKKNCYTLKPIQGKNQNYFVRAFFYYGNYDSENQTQIKFDLYIGVNYWTTVQPAKDMQWEYYINIHYSVTDTIYVCLVNTGSGVPFINALDLRFMNDSPYTSMNGSLLLEMRADLGGHKTQNSAMNRYKDDVYDRIWWADNLTDSVSISTETNIDIQGSNNPYRLPVEVLRTADQPRNGLKSLSYNRTLWYPENFTPEFLVFFHFAEIEQIAPGERREFTITSNGLNYGPFTLEYLKPLTIRSNITQVQEGQVRFSIDATLRPGRPPILNAFEIFKLWPLPDSPTNQTD</sequence>
<keyword evidence="3" id="KW-0732">Signal</keyword>
<organism evidence="7 8">
    <name type="scientific">Populus deltoides</name>
    <name type="common">Eastern poplar</name>
    <name type="synonym">Eastern cottonwood</name>
    <dbReference type="NCBI Taxonomy" id="3696"/>
    <lineage>
        <taxon>Eukaryota</taxon>
        <taxon>Viridiplantae</taxon>
        <taxon>Streptophyta</taxon>
        <taxon>Embryophyta</taxon>
        <taxon>Tracheophyta</taxon>
        <taxon>Spermatophyta</taxon>
        <taxon>Magnoliopsida</taxon>
        <taxon>eudicotyledons</taxon>
        <taxon>Gunneridae</taxon>
        <taxon>Pentapetalae</taxon>
        <taxon>rosids</taxon>
        <taxon>fabids</taxon>
        <taxon>Malpighiales</taxon>
        <taxon>Salicaceae</taxon>
        <taxon>Saliceae</taxon>
        <taxon>Populus</taxon>
    </lineage>
</organism>
<evidence type="ECO:0000256" key="3">
    <source>
        <dbReference type="ARBA" id="ARBA00022729"/>
    </source>
</evidence>
<keyword evidence="4" id="KW-1133">Transmembrane helix</keyword>
<evidence type="ECO:0000259" key="6">
    <source>
        <dbReference type="Pfam" id="PF12819"/>
    </source>
</evidence>
<gene>
    <name evidence="7" type="ORF">H0E87_031549</name>
</gene>
<keyword evidence="8" id="KW-1185">Reference proteome</keyword>
<reference evidence="7" key="1">
    <citation type="journal article" date="2021" name="J. Hered.">
        <title>Genome Assembly of Salicaceae Populus deltoides (Eastern Cottonwood) I-69 Based on Nanopore Sequencing and Hi-C Technologies.</title>
        <authorList>
            <person name="Bai S."/>
            <person name="Wu H."/>
            <person name="Zhang J."/>
            <person name="Pan Z."/>
            <person name="Zhao W."/>
            <person name="Li Z."/>
            <person name="Tong C."/>
        </authorList>
    </citation>
    <scope>NUCLEOTIDE SEQUENCE</scope>
    <source>
        <tissue evidence="7">Leaf</tissue>
    </source>
</reference>
<dbReference type="InterPro" id="IPR024788">
    <property type="entry name" value="Malectin-like_Carb-bd_dom"/>
</dbReference>
<evidence type="ECO:0000256" key="4">
    <source>
        <dbReference type="ARBA" id="ARBA00022989"/>
    </source>
</evidence>
<evidence type="ECO:0000313" key="7">
    <source>
        <dbReference type="EMBL" id="KAH8523090.1"/>
    </source>
</evidence>
<evidence type="ECO:0000256" key="2">
    <source>
        <dbReference type="ARBA" id="ARBA00022692"/>
    </source>
</evidence>
<feature type="domain" description="Malectin-like" evidence="6">
    <location>
        <begin position="17"/>
        <end position="348"/>
    </location>
</feature>
<dbReference type="Proteomes" id="UP000807159">
    <property type="component" value="Chromosome 1"/>
</dbReference>